<evidence type="ECO:0000313" key="2">
    <source>
        <dbReference type="Proteomes" id="UP001151760"/>
    </source>
</evidence>
<reference evidence="1" key="2">
    <citation type="submission" date="2022-01" db="EMBL/GenBank/DDBJ databases">
        <authorList>
            <person name="Yamashiro T."/>
            <person name="Shiraishi A."/>
            <person name="Satake H."/>
            <person name="Nakayama K."/>
        </authorList>
    </citation>
    <scope>NUCLEOTIDE SEQUENCE</scope>
</reference>
<name>A0ABQ5FDM3_9ASTR</name>
<protein>
    <submittedName>
        <fullName evidence="1">Uncharacterized protein</fullName>
    </submittedName>
</protein>
<keyword evidence="2" id="KW-1185">Reference proteome</keyword>
<accession>A0ABQ5FDM3</accession>
<sequence length="178" mass="20666">MRAIETPLSSPKGTMWCLYDPTSSYWFKMDAHFTASDPKIEINILRIFQNLIENDKSKDDEEVLDKSIFECIKMVENKKAVEGVEDSDSYVSVNEGSTRWGKYVDRLMEMPRSQPIGYYLKHEINKKMVENLIDSHKYNDSLLVTHLGKMDNETYNSLPVGPMYNEILKKKIAKKDGR</sequence>
<evidence type="ECO:0000313" key="1">
    <source>
        <dbReference type="EMBL" id="GJT61273.1"/>
    </source>
</evidence>
<dbReference type="EMBL" id="BQNB010017274">
    <property type="protein sequence ID" value="GJT61273.1"/>
    <property type="molecule type" value="Genomic_DNA"/>
</dbReference>
<organism evidence="1 2">
    <name type="scientific">Tanacetum coccineum</name>
    <dbReference type="NCBI Taxonomy" id="301880"/>
    <lineage>
        <taxon>Eukaryota</taxon>
        <taxon>Viridiplantae</taxon>
        <taxon>Streptophyta</taxon>
        <taxon>Embryophyta</taxon>
        <taxon>Tracheophyta</taxon>
        <taxon>Spermatophyta</taxon>
        <taxon>Magnoliopsida</taxon>
        <taxon>eudicotyledons</taxon>
        <taxon>Gunneridae</taxon>
        <taxon>Pentapetalae</taxon>
        <taxon>asterids</taxon>
        <taxon>campanulids</taxon>
        <taxon>Asterales</taxon>
        <taxon>Asteraceae</taxon>
        <taxon>Asteroideae</taxon>
        <taxon>Anthemideae</taxon>
        <taxon>Anthemidinae</taxon>
        <taxon>Tanacetum</taxon>
    </lineage>
</organism>
<dbReference type="Proteomes" id="UP001151760">
    <property type="component" value="Unassembled WGS sequence"/>
</dbReference>
<reference evidence="1" key="1">
    <citation type="journal article" date="2022" name="Int. J. Mol. Sci.">
        <title>Draft Genome of Tanacetum Coccineum: Genomic Comparison of Closely Related Tanacetum-Family Plants.</title>
        <authorList>
            <person name="Yamashiro T."/>
            <person name="Shiraishi A."/>
            <person name="Nakayama K."/>
            <person name="Satake H."/>
        </authorList>
    </citation>
    <scope>NUCLEOTIDE SEQUENCE</scope>
</reference>
<comment type="caution">
    <text evidence="1">The sequence shown here is derived from an EMBL/GenBank/DDBJ whole genome shotgun (WGS) entry which is preliminary data.</text>
</comment>
<proteinExistence type="predicted"/>
<gene>
    <name evidence="1" type="ORF">Tco_1004806</name>
</gene>